<accession>A0A7X0SMF6</accession>
<name>A0A7X0SMF6_9BACL</name>
<organism evidence="1 2">
    <name type="scientific">Cohnella zeiphila</name>
    <dbReference type="NCBI Taxonomy" id="2761120"/>
    <lineage>
        <taxon>Bacteria</taxon>
        <taxon>Bacillati</taxon>
        <taxon>Bacillota</taxon>
        <taxon>Bacilli</taxon>
        <taxon>Bacillales</taxon>
        <taxon>Paenibacillaceae</taxon>
        <taxon>Cohnella</taxon>
    </lineage>
</organism>
<keyword evidence="2" id="KW-1185">Reference proteome</keyword>
<dbReference type="AlphaFoldDB" id="A0A7X0SMF6"/>
<gene>
    <name evidence="1" type="ORF">H7C18_06045</name>
</gene>
<reference evidence="1 2" key="1">
    <citation type="submission" date="2020-08" db="EMBL/GenBank/DDBJ databases">
        <title>Cohnella phylogeny.</title>
        <authorList>
            <person name="Dunlap C."/>
        </authorList>
    </citation>
    <scope>NUCLEOTIDE SEQUENCE [LARGE SCALE GENOMIC DNA]</scope>
    <source>
        <strain evidence="1 2">CBP 2801</strain>
    </source>
</reference>
<evidence type="ECO:0000313" key="2">
    <source>
        <dbReference type="Proteomes" id="UP000564644"/>
    </source>
</evidence>
<protein>
    <submittedName>
        <fullName evidence="1">Uncharacterized protein</fullName>
    </submittedName>
</protein>
<dbReference type="EMBL" id="JACJVO010000007">
    <property type="protein sequence ID" value="MBB6730458.1"/>
    <property type="molecule type" value="Genomic_DNA"/>
</dbReference>
<proteinExistence type="predicted"/>
<comment type="caution">
    <text evidence="1">The sequence shown here is derived from an EMBL/GenBank/DDBJ whole genome shotgun (WGS) entry which is preliminary data.</text>
</comment>
<dbReference type="RefSeq" id="WP_185128123.1">
    <property type="nucleotide sequence ID" value="NZ_JACJVO010000007.1"/>
</dbReference>
<sequence length="81" mass="9126">MREPNERLANVAAAYLHNDAERERLAGAIAAGELKEAEHSLVETACAEQLRELRLEMDSLLDELRRFLRSKSSRTGEQFAA</sequence>
<evidence type="ECO:0000313" key="1">
    <source>
        <dbReference type="EMBL" id="MBB6730458.1"/>
    </source>
</evidence>
<dbReference type="Proteomes" id="UP000564644">
    <property type="component" value="Unassembled WGS sequence"/>
</dbReference>